<dbReference type="Gene3D" id="3.30.420.10">
    <property type="entry name" value="Ribonuclease H-like superfamily/Ribonuclease H"/>
    <property type="match status" value="1"/>
</dbReference>
<name>A0A9W7J6G6_HIBTR</name>
<evidence type="ECO:0000259" key="2">
    <source>
        <dbReference type="PROSITE" id="PS50994"/>
    </source>
</evidence>
<dbReference type="Proteomes" id="UP001165190">
    <property type="component" value="Unassembled WGS sequence"/>
</dbReference>
<dbReference type="InterPro" id="IPR050951">
    <property type="entry name" value="Retrovirus_Pol_polyprotein"/>
</dbReference>
<keyword evidence="4" id="KW-1185">Reference proteome</keyword>
<dbReference type="EMBL" id="BSYR01000048">
    <property type="protein sequence ID" value="GMJ07744.1"/>
    <property type="molecule type" value="Genomic_DNA"/>
</dbReference>
<evidence type="ECO:0000313" key="3">
    <source>
        <dbReference type="EMBL" id="GMJ07744.1"/>
    </source>
</evidence>
<dbReference type="PANTHER" id="PTHR37984:SF15">
    <property type="entry name" value="INTEGRASE CATALYTIC DOMAIN-CONTAINING PROTEIN"/>
    <property type="match status" value="1"/>
</dbReference>
<reference evidence="3" key="1">
    <citation type="submission" date="2023-05" db="EMBL/GenBank/DDBJ databases">
        <title>Genome and transcriptome analyses reveal genes involved in the formation of fine ridges on petal epidermal cells in Hibiscus trionum.</title>
        <authorList>
            <person name="Koshimizu S."/>
            <person name="Masuda S."/>
            <person name="Ishii T."/>
            <person name="Shirasu K."/>
            <person name="Hoshino A."/>
            <person name="Arita M."/>
        </authorList>
    </citation>
    <scope>NUCLEOTIDE SEQUENCE</scope>
    <source>
        <strain evidence="3">Hamamatsu line</strain>
    </source>
</reference>
<evidence type="ECO:0000256" key="1">
    <source>
        <dbReference type="SAM" id="Coils"/>
    </source>
</evidence>
<dbReference type="PANTHER" id="PTHR37984">
    <property type="entry name" value="PROTEIN CBG26694"/>
    <property type="match status" value="1"/>
</dbReference>
<dbReference type="GO" id="GO:0003676">
    <property type="term" value="F:nucleic acid binding"/>
    <property type="evidence" value="ECO:0007669"/>
    <property type="project" value="InterPro"/>
</dbReference>
<dbReference type="SUPFAM" id="SSF53098">
    <property type="entry name" value="Ribonuclease H-like"/>
    <property type="match status" value="1"/>
</dbReference>
<protein>
    <recommendedName>
        <fullName evidence="2">Integrase catalytic domain-containing protein</fullName>
    </recommendedName>
</protein>
<dbReference type="InterPro" id="IPR001584">
    <property type="entry name" value="Integrase_cat-core"/>
</dbReference>
<dbReference type="Pfam" id="PF00665">
    <property type="entry name" value="rve"/>
    <property type="match status" value="1"/>
</dbReference>
<dbReference type="PROSITE" id="PS50994">
    <property type="entry name" value="INTEGRASE"/>
    <property type="match status" value="1"/>
</dbReference>
<keyword evidence="1" id="KW-0175">Coiled coil</keyword>
<accession>A0A9W7J6G6</accession>
<gene>
    <name evidence="3" type="ORF">HRI_004443600</name>
</gene>
<dbReference type="AlphaFoldDB" id="A0A9W7J6G6"/>
<organism evidence="3 4">
    <name type="scientific">Hibiscus trionum</name>
    <name type="common">Flower of an hour</name>
    <dbReference type="NCBI Taxonomy" id="183268"/>
    <lineage>
        <taxon>Eukaryota</taxon>
        <taxon>Viridiplantae</taxon>
        <taxon>Streptophyta</taxon>
        <taxon>Embryophyta</taxon>
        <taxon>Tracheophyta</taxon>
        <taxon>Spermatophyta</taxon>
        <taxon>Magnoliopsida</taxon>
        <taxon>eudicotyledons</taxon>
        <taxon>Gunneridae</taxon>
        <taxon>Pentapetalae</taxon>
        <taxon>rosids</taxon>
        <taxon>malvids</taxon>
        <taxon>Malvales</taxon>
        <taxon>Malvaceae</taxon>
        <taxon>Malvoideae</taxon>
        <taxon>Hibiscus</taxon>
    </lineage>
</organism>
<dbReference type="OrthoDB" id="2273864at2759"/>
<dbReference type="InterPro" id="IPR012337">
    <property type="entry name" value="RNaseH-like_sf"/>
</dbReference>
<comment type="caution">
    <text evidence="3">The sequence shown here is derived from an EMBL/GenBank/DDBJ whole genome shotgun (WGS) entry which is preliminary data.</text>
</comment>
<feature type="coiled-coil region" evidence="1">
    <location>
        <begin position="201"/>
        <end position="228"/>
    </location>
</feature>
<feature type="domain" description="Integrase catalytic" evidence="2">
    <location>
        <begin position="29"/>
        <end position="193"/>
    </location>
</feature>
<dbReference type="GO" id="GO:0015074">
    <property type="term" value="P:DNA integration"/>
    <property type="evidence" value="ECO:0007669"/>
    <property type="project" value="InterPro"/>
</dbReference>
<sequence>MKAMVSAYVSTCDVCQRVKVEHLPKPGLLQSIPIPQEAWEVITMDFIEGLPQSKKANCILVIIDKFTKYAYFLPLFHPYTAMEVARMYLDQVYKLHGQPKVAISDRDRTFTSHFWREFMLQLGTTTLFSTTYHPKTDGQSERLNQCLEHYLRSMCFLKPSTWANWLSQAEWWYNTTYHTSLGTTPFEALYGYKPPLYDWSYTSVNNTIQELNENRQTLAKLLKDQLEKATN</sequence>
<proteinExistence type="predicted"/>
<dbReference type="InterPro" id="IPR036397">
    <property type="entry name" value="RNaseH_sf"/>
</dbReference>
<evidence type="ECO:0000313" key="4">
    <source>
        <dbReference type="Proteomes" id="UP001165190"/>
    </source>
</evidence>